<dbReference type="Pfam" id="PF12937">
    <property type="entry name" value="F-box-like"/>
    <property type="match status" value="1"/>
</dbReference>
<gene>
    <name evidence="2" type="ORF">PsYK624_062030</name>
</gene>
<proteinExistence type="predicted"/>
<name>A0A9P3G8W9_9APHY</name>
<feature type="domain" description="F-box" evidence="1">
    <location>
        <begin position="45"/>
        <end position="105"/>
    </location>
</feature>
<dbReference type="Gene3D" id="3.80.10.10">
    <property type="entry name" value="Ribonuclease Inhibitor"/>
    <property type="match status" value="1"/>
</dbReference>
<dbReference type="SUPFAM" id="SSF52047">
    <property type="entry name" value="RNI-like"/>
    <property type="match status" value="1"/>
</dbReference>
<sequence length="501" mass="55625">MFPKHFNLPPSASFCDVRNADEAIEDLQSYLLALKQRRNTLIPVGRLPEDVLLEIFAHLVQMHDCPDVWNTVHPQPHGWLLAINTCRAWRAASLSYARLWSTIHIMPWQPEERIAAFLARSAGCTLTFESPYCQRTLYSGLDIIFGHHGQRLRAVHGLGVEDEGALTLEALTSRDGPLQLPNLEILSMTIQLDDIAAIPALGEAFMPKLRHLVCVEAPHTVLSRLIRPTLTELRFWGSPFEHVPLASWLELLAQLPTLKILSLVSIIAPMEADMSTAHDRRVHLPRLRELNLEVIHDYTPRSTASYAQLLRHLSHPPHLRVLMKALCGKSDAHSWLTEAQSIFSYLQDGSAAARSGASMTGMAAAPYTPMVLDISLGWSDPVLRLAPPTFPDVVQTDLPLSRLHIFIPPEAAAWLPLLTAAEPLCTSSGRGTLYVMSRDARLWSALQKLKFFYAHSLQVVPSCLGGFVKSLDDALEGDDPHQEKRQAPADGLLAIHRIAAG</sequence>
<dbReference type="AlphaFoldDB" id="A0A9P3G8W9"/>
<evidence type="ECO:0000313" key="3">
    <source>
        <dbReference type="Proteomes" id="UP000703269"/>
    </source>
</evidence>
<organism evidence="2 3">
    <name type="scientific">Phanerochaete sordida</name>
    <dbReference type="NCBI Taxonomy" id="48140"/>
    <lineage>
        <taxon>Eukaryota</taxon>
        <taxon>Fungi</taxon>
        <taxon>Dikarya</taxon>
        <taxon>Basidiomycota</taxon>
        <taxon>Agaricomycotina</taxon>
        <taxon>Agaricomycetes</taxon>
        <taxon>Polyporales</taxon>
        <taxon>Phanerochaetaceae</taxon>
        <taxon>Phanerochaete</taxon>
    </lineage>
</organism>
<comment type="caution">
    <text evidence="2">The sequence shown here is derived from an EMBL/GenBank/DDBJ whole genome shotgun (WGS) entry which is preliminary data.</text>
</comment>
<keyword evidence="3" id="KW-1185">Reference proteome</keyword>
<accession>A0A9P3G8W9</accession>
<evidence type="ECO:0000313" key="2">
    <source>
        <dbReference type="EMBL" id="GJE90080.1"/>
    </source>
</evidence>
<dbReference type="InterPro" id="IPR032675">
    <property type="entry name" value="LRR_dom_sf"/>
</dbReference>
<evidence type="ECO:0000259" key="1">
    <source>
        <dbReference type="Pfam" id="PF12937"/>
    </source>
</evidence>
<reference evidence="2 3" key="1">
    <citation type="submission" date="2021-08" db="EMBL/GenBank/DDBJ databases">
        <title>Draft Genome Sequence of Phanerochaete sordida strain YK-624.</title>
        <authorList>
            <person name="Mori T."/>
            <person name="Dohra H."/>
            <person name="Suzuki T."/>
            <person name="Kawagishi H."/>
            <person name="Hirai H."/>
        </authorList>
    </citation>
    <scope>NUCLEOTIDE SEQUENCE [LARGE SCALE GENOMIC DNA]</scope>
    <source>
        <strain evidence="2 3">YK-624</strain>
    </source>
</reference>
<dbReference type="InterPro" id="IPR001810">
    <property type="entry name" value="F-box_dom"/>
</dbReference>
<dbReference type="EMBL" id="BPQB01000015">
    <property type="protein sequence ID" value="GJE90080.1"/>
    <property type="molecule type" value="Genomic_DNA"/>
</dbReference>
<protein>
    <recommendedName>
        <fullName evidence="1">F-box domain-containing protein</fullName>
    </recommendedName>
</protein>
<dbReference type="OrthoDB" id="2753006at2759"/>
<dbReference type="Proteomes" id="UP000703269">
    <property type="component" value="Unassembled WGS sequence"/>
</dbReference>